<dbReference type="CDD" id="cd04301">
    <property type="entry name" value="NAT_SF"/>
    <property type="match status" value="1"/>
</dbReference>
<evidence type="ECO:0000313" key="3">
    <source>
        <dbReference type="Proteomes" id="UP000027931"/>
    </source>
</evidence>
<reference evidence="2 3" key="1">
    <citation type="journal article" date="2013" name="Int. J. Syst. Evol. Microbiol.">
        <title>Tumebacillus flagellatus sp. nov., an alpha-amylase/pullulanase-producing bacterium isolated from cassava wastewater.</title>
        <authorList>
            <person name="Wang Q."/>
            <person name="Xie N."/>
            <person name="Qin Y."/>
            <person name="Shen N."/>
            <person name="Zhu J."/>
            <person name="Mi H."/>
            <person name="Huang R."/>
        </authorList>
    </citation>
    <scope>NUCLEOTIDE SEQUENCE [LARGE SCALE GENOMIC DNA]</scope>
    <source>
        <strain evidence="2 3">GST4</strain>
    </source>
</reference>
<dbReference type="InterPro" id="IPR016181">
    <property type="entry name" value="Acyl_CoA_acyltransferase"/>
</dbReference>
<gene>
    <name evidence="2" type="ORF">EL26_11225</name>
</gene>
<dbReference type="Pfam" id="PF00583">
    <property type="entry name" value="Acetyltransf_1"/>
    <property type="match status" value="1"/>
</dbReference>
<dbReference type="AlphaFoldDB" id="A0A074LQ78"/>
<evidence type="ECO:0000259" key="1">
    <source>
        <dbReference type="PROSITE" id="PS51186"/>
    </source>
</evidence>
<name>A0A074LQ78_9BACL</name>
<accession>A0A074LQ78</accession>
<evidence type="ECO:0000313" key="2">
    <source>
        <dbReference type="EMBL" id="KEO83254.1"/>
    </source>
</evidence>
<dbReference type="STRING" id="1157490.EL26_11225"/>
<sequence>MFSTQTRNLRNGNVLTLRCALVEDAAMTLDYLRLVSGETDNLTFRPEEFNTTLERQSQVIEEWGGRGGLYLLGLVDGELASVLTFEPRSKSRTAHAGEFGLTVRQSFWGLGIATEMVQALIDWAHGTGRIRKIDLHVRTDNDAAIAVYKKLGFQNEGLITRGMLIDGVFYDFYHMGLHIE</sequence>
<dbReference type="PROSITE" id="PS51186">
    <property type="entry name" value="GNAT"/>
    <property type="match status" value="1"/>
</dbReference>
<dbReference type="eggNOG" id="COG1670">
    <property type="taxonomic scope" value="Bacteria"/>
</dbReference>
<dbReference type="GO" id="GO:0016747">
    <property type="term" value="F:acyltransferase activity, transferring groups other than amino-acyl groups"/>
    <property type="evidence" value="ECO:0007669"/>
    <property type="project" value="InterPro"/>
</dbReference>
<feature type="domain" description="N-acetyltransferase" evidence="1">
    <location>
        <begin position="15"/>
        <end position="180"/>
    </location>
</feature>
<protein>
    <recommendedName>
        <fullName evidence="1">N-acetyltransferase domain-containing protein</fullName>
    </recommendedName>
</protein>
<organism evidence="2 3">
    <name type="scientific">Tumebacillus flagellatus</name>
    <dbReference type="NCBI Taxonomy" id="1157490"/>
    <lineage>
        <taxon>Bacteria</taxon>
        <taxon>Bacillati</taxon>
        <taxon>Bacillota</taxon>
        <taxon>Bacilli</taxon>
        <taxon>Bacillales</taxon>
        <taxon>Alicyclobacillaceae</taxon>
        <taxon>Tumebacillus</taxon>
    </lineage>
</organism>
<keyword evidence="3" id="KW-1185">Reference proteome</keyword>
<dbReference type="PANTHER" id="PTHR43415:SF3">
    <property type="entry name" value="GNAT-FAMILY ACETYLTRANSFERASE"/>
    <property type="match status" value="1"/>
</dbReference>
<dbReference type="PANTHER" id="PTHR43415">
    <property type="entry name" value="SPERMIDINE N(1)-ACETYLTRANSFERASE"/>
    <property type="match status" value="1"/>
</dbReference>
<comment type="caution">
    <text evidence="2">The sequence shown here is derived from an EMBL/GenBank/DDBJ whole genome shotgun (WGS) entry which is preliminary data.</text>
</comment>
<dbReference type="Gene3D" id="3.40.630.30">
    <property type="match status" value="1"/>
</dbReference>
<dbReference type="InterPro" id="IPR000182">
    <property type="entry name" value="GNAT_dom"/>
</dbReference>
<proteinExistence type="predicted"/>
<dbReference type="Proteomes" id="UP000027931">
    <property type="component" value="Unassembled WGS sequence"/>
</dbReference>
<dbReference type="EMBL" id="JMIR01000013">
    <property type="protein sequence ID" value="KEO83254.1"/>
    <property type="molecule type" value="Genomic_DNA"/>
</dbReference>
<dbReference type="SUPFAM" id="SSF55729">
    <property type="entry name" value="Acyl-CoA N-acyltransferases (Nat)"/>
    <property type="match status" value="1"/>
</dbReference>